<dbReference type="InterPro" id="IPR005841">
    <property type="entry name" value="Alpha-D-phosphohexomutase_SF"/>
</dbReference>
<keyword evidence="6" id="KW-0479">Metal-binding</keyword>
<organism evidence="14 15">
    <name type="scientific">Triparma columacea</name>
    <dbReference type="NCBI Taxonomy" id="722753"/>
    <lineage>
        <taxon>Eukaryota</taxon>
        <taxon>Sar</taxon>
        <taxon>Stramenopiles</taxon>
        <taxon>Ochrophyta</taxon>
        <taxon>Bolidophyceae</taxon>
        <taxon>Parmales</taxon>
        <taxon>Triparmaceae</taxon>
        <taxon>Triparma</taxon>
    </lineage>
</organism>
<evidence type="ECO:0000256" key="8">
    <source>
        <dbReference type="ARBA" id="ARBA00023235"/>
    </source>
</evidence>
<feature type="compositionally biased region" description="Polar residues" evidence="9">
    <location>
        <begin position="35"/>
        <end position="49"/>
    </location>
</feature>
<protein>
    <recommendedName>
        <fullName evidence="4">phosphoglucomutase (alpha-D-glucose-1,6-bisphosphate-dependent)</fullName>
        <ecNumber evidence="4">5.4.2.2</ecNumber>
    </recommendedName>
</protein>
<dbReference type="Gene3D" id="3.30.310.50">
    <property type="entry name" value="Alpha-D-phosphohexomutase, C-terminal domain"/>
    <property type="match status" value="1"/>
</dbReference>
<dbReference type="Pfam" id="PF02879">
    <property type="entry name" value="PGM_PMM_II"/>
    <property type="match status" value="1"/>
</dbReference>
<reference evidence="15" key="1">
    <citation type="journal article" date="2023" name="Commun. Biol.">
        <title>Genome analysis of Parmales, the sister group of diatoms, reveals the evolutionary specialization of diatoms from phago-mixotrophs to photoautotrophs.</title>
        <authorList>
            <person name="Ban H."/>
            <person name="Sato S."/>
            <person name="Yoshikawa S."/>
            <person name="Yamada K."/>
            <person name="Nakamura Y."/>
            <person name="Ichinomiya M."/>
            <person name="Sato N."/>
            <person name="Blanc-Mathieu R."/>
            <person name="Endo H."/>
            <person name="Kuwata A."/>
            <person name="Ogata H."/>
        </authorList>
    </citation>
    <scope>NUCLEOTIDE SEQUENCE [LARGE SCALE GENOMIC DNA]</scope>
</reference>
<evidence type="ECO:0000313" key="14">
    <source>
        <dbReference type="EMBL" id="GMI37071.1"/>
    </source>
</evidence>
<evidence type="ECO:0000256" key="9">
    <source>
        <dbReference type="SAM" id="MobiDB-lite"/>
    </source>
</evidence>
<name>A0A9W7L835_9STRA</name>
<dbReference type="PANTHER" id="PTHR22573">
    <property type="entry name" value="PHOSPHOHEXOMUTASE FAMILY MEMBER"/>
    <property type="match status" value="1"/>
</dbReference>
<dbReference type="OrthoDB" id="2291at2759"/>
<dbReference type="Pfam" id="PF02880">
    <property type="entry name" value="PGM_PMM_III"/>
    <property type="match status" value="1"/>
</dbReference>
<dbReference type="GO" id="GO:0005975">
    <property type="term" value="P:carbohydrate metabolic process"/>
    <property type="evidence" value="ECO:0007669"/>
    <property type="project" value="InterPro"/>
</dbReference>
<feature type="chain" id="PRO_5040791401" description="phosphoglucomutase (alpha-D-glucose-1,6-bisphosphate-dependent)" evidence="10">
    <location>
        <begin position="28"/>
        <end position="608"/>
    </location>
</feature>
<dbReference type="SUPFAM" id="SSF55957">
    <property type="entry name" value="Phosphoglucomutase, C-terminal domain"/>
    <property type="match status" value="1"/>
</dbReference>
<comment type="cofactor">
    <cofactor evidence="2">
        <name>Mg(2+)</name>
        <dbReference type="ChEBI" id="CHEBI:18420"/>
    </cofactor>
</comment>
<comment type="caution">
    <text evidence="14">The sequence shown here is derived from an EMBL/GenBank/DDBJ whole genome shotgun (WGS) entry which is preliminary data.</text>
</comment>
<evidence type="ECO:0000256" key="3">
    <source>
        <dbReference type="ARBA" id="ARBA00010231"/>
    </source>
</evidence>
<evidence type="ECO:0000313" key="15">
    <source>
        <dbReference type="Proteomes" id="UP001165065"/>
    </source>
</evidence>
<keyword evidence="8" id="KW-0413">Isomerase</keyword>
<dbReference type="PROSITE" id="PS00710">
    <property type="entry name" value="PGM_PMM"/>
    <property type="match status" value="1"/>
</dbReference>
<dbReference type="FunFam" id="3.40.120.10:FF:000004">
    <property type="entry name" value="Phosphoglucomutase 5"/>
    <property type="match status" value="1"/>
</dbReference>
<proteinExistence type="inferred from homology"/>
<feature type="signal peptide" evidence="10">
    <location>
        <begin position="1"/>
        <end position="27"/>
    </location>
</feature>
<dbReference type="FunFam" id="3.30.310.50:FF:000002">
    <property type="entry name" value="Phosphoglucomutase 5"/>
    <property type="match status" value="1"/>
</dbReference>
<dbReference type="PANTHER" id="PTHR22573:SF2">
    <property type="entry name" value="PHOSPHOGLUCOMUTASE"/>
    <property type="match status" value="1"/>
</dbReference>
<dbReference type="AlphaFoldDB" id="A0A9W7L835"/>
<feature type="domain" description="Alpha-D-phosphohexomutase alpha/beta/alpha" evidence="13">
    <location>
        <begin position="353"/>
        <end position="471"/>
    </location>
</feature>
<evidence type="ECO:0000256" key="1">
    <source>
        <dbReference type="ARBA" id="ARBA00000443"/>
    </source>
</evidence>
<evidence type="ECO:0000256" key="2">
    <source>
        <dbReference type="ARBA" id="ARBA00001946"/>
    </source>
</evidence>
<dbReference type="Proteomes" id="UP001165065">
    <property type="component" value="Unassembled WGS sequence"/>
</dbReference>
<dbReference type="InterPro" id="IPR005846">
    <property type="entry name" value="A-D-PHexomutase_a/b/a-III"/>
</dbReference>
<dbReference type="EC" id="5.4.2.2" evidence="4"/>
<dbReference type="EMBL" id="BRYA01000984">
    <property type="protein sequence ID" value="GMI37071.1"/>
    <property type="molecule type" value="Genomic_DNA"/>
</dbReference>
<dbReference type="PRINTS" id="PR00509">
    <property type="entry name" value="PGMPMM"/>
</dbReference>
<dbReference type="InterPro" id="IPR036900">
    <property type="entry name" value="A-D-PHexomutase_C_sf"/>
</dbReference>
<keyword evidence="10" id="KW-0732">Signal</keyword>
<comment type="catalytic activity">
    <reaction evidence="1">
        <text>alpha-D-glucose 1-phosphate = alpha-D-glucose 6-phosphate</text>
        <dbReference type="Rhea" id="RHEA:23536"/>
        <dbReference type="ChEBI" id="CHEBI:58225"/>
        <dbReference type="ChEBI" id="CHEBI:58601"/>
        <dbReference type="EC" id="5.4.2.2"/>
    </reaction>
</comment>
<dbReference type="Pfam" id="PF24947">
    <property type="entry name" value="PGM1_C_vert_fung"/>
    <property type="match status" value="1"/>
</dbReference>
<evidence type="ECO:0000259" key="12">
    <source>
        <dbReference type="Pfam" id="PF02879"/>
    </source>
</evidence>
<keyword evidence="15" id="KW-1185">Reference proteome</keyword>
<evidence type="ECO:0000259" key="11">
    <source>
        <dbReference type="Pfam" id="PF02878"/>
    </source>
</evidence>
<dbReference type="InterPro" id="IPR005844">
    <property type="entry name" value="A-D-PHexomutase_a/b/a-I"/>
</dbReference>
<gene>
    <name evidence="14" type="ORF">TrCOL_g7852</name>
</gene>
<evidence type="ECO:0000256" key="5">
    <source>
        <dbReference type="ARBA" id="ARBA00022553"/>
    </source>
</evidence>
<dbReference type="Gene3D" id="3.40.120.10">
    <property type="entry name" value="Alpha-D-Glucose-1,6-Bisphosphate, subunit A, domain 3"/>
    <property type="match status" value="3"/>
</dbReference>
<dbReference type="InterPro" id="IPR045244">
    <property type="entry name" value="PGM"/>
</dbReference>
<keyword evidence="7" id="KW-0460">Magnesium</keyword>
<dbReference type="GO" id="GO:0005829">
    <property type="term" value="C:cytosol"/>
    <property type="evidence" value="ECO:0007669"/>
    <property type="project" value="TreeGrafter"/>
</dbReference>
<dbReference type="InterPro" id="IPR005845">
    <property type="entry name" value="A-D-PHexomutase_a/b/a-II"/>
</dbReference>
<dbReference type="GO" id="GO:0000287">
    <property type="term" value="F:magnesium ion binding"/>
    <property type="evidence" value="ECO:0007669"/>
    <property type="project" value="InterPro"/>
</dbReference>
<comment type="similarity">
    <text evidence="3">Belongs to the phosphohexose mutase family.</text>
</comment>
<dbReference type="SUPFAM" id="SSF53738">
    <property type="entry name" value="Phosphoglucomutase, first 3 domains"/>
    <property type="match status" value="3"/>
</dbReference>
<evidence type="ECO:0000259" key="13">
    <source>
        <dbReference type="Pfam" id="PF02880"/>
    </source>
</evidence>
<evidence type="ECO:0000256" key="6">
    <source>
        <dbReference type="ARBA" id="ARBA00022723"/>
    </source>
</evidence>
<feature type="domain" description="Alpha-D-phosphohexomutase alpha/beta/alpha" evidence="11">
    <location>
        <begin position="46"/>
        <end position="192"/>
    </location>
</feature>
<dbReference type="InterPro" id="IPR016066">
    <property type="entry name" value="A-D-PHexomutase_CS"/>
</dbReference>
<dbReference type="NCBIfam" id="NF005737">
    <property type="entry name" value="PRK07564.1-1"/>
    <property type="match status" value="1"/>
</dbReference>
<evidence type="ECO:0000256" key="7">
    <source>
        <dbReference type="ARBA" id="ARBA00022842"/>
    </source>
</evidence>
<feature type="domain" description="Alpha-D-phosphohexomutase alpha/beta/alpha" evidence="12">
    <location>
        <begin position="232"/>
        <end position="343"/>
    </location>
</feature>
<accession>A0A9W7L835</accession>
<sequence>MKSWISPSPFTLLLLLMTLLSPPTSLSLSMPSTSRYSRPTTAYQDQRPGTSGLRKKTKIWTEDSMYLNNLIQSYLNVLSTNSSPSSKPLSILLASDGRYHSVPSIAQISKICGANSDIVSTLHVPQNGVQSTPSCSSYIRSPKNDCSAAIILTASHNPGGPDADFGVKFNGARGEPVDEGFTEEVWEESKRLTTLNIVDDDDDDVTIDLNAEVGTTYKVGGCKVVIVDPYEAYVSTLEKFFDFELLKDYASKGNRILFDGMHGAGGPFGRRVLGDILGFKDDCFMRCDTREDFGGCHPDPNLTYGKELVERMGLDGKGRKTGKGEDFKLGAANDGDGDRNLICGKGVFVTPSDSLAVIADRWEDISSNGPLKGVARSMPSSAAVDVVAEKKGVRNFVTPTGWKFFGNLMDSEVLGGENFNPFLCGEESFGTGSSHIREKDGLWAVLAWLSILARSPSLTVEDVVNQHWEKYGRHYYARYDYEECGSDGANKMMENLRGMIGKALPKDGGDYELNKIESFSYTDPVTKEVTANQGMILSFLVKDSPARAVFRLSGTGSAGATVRMYLEKYDGENFGGNSQEELKGLGEKAAEIADLERFTGRKEPTVIT</sequence>
<dbReference type="GO" id="GO:0004614">
    <property type="term" value="F:phosphoglucomutase activity"/>
    <property type="evidence" value="ECO:0007669"/>
    <property type="project" value="UniProtKB-EC"/>
</dbReference>
<dbReference type="InterPro" id="IPR016055">
    <property type="entry name" value="A-D-PHexomutase_a/b/a-I/II/III"/>
</dbReference>
<evidence type="ECO:0000256" key="4">
    <source>
        <dbReference type="ARBA" id="ARBA00012728"/>
    </source>
</evidence>
<evidence type="ECO:0000256" key="10">
    <source>
        <dbReference type="SAM" id="SignalP"/>
    </source>
</evidence>
<feature type="region of interest" description="Disordered" evidence="9">
    <location>
        <begin position="30"/>
        <end position="54"/>
    </location>
</feature>
<keyword evidence="5" id="KW-0597">Phosphoprotein</keyword>
<dbReference type="Pfam" id="PF02878">
    <property type="entry name" value="PGM_PMM_I"/>
    <property type="match status" value="1"/>
</dbReference>